<evidence type="ECO:0000256" key="2">
    <source>
        <dbReference type="ARBA" id="ARBA00023027"/>
    </source>
</evidence>
<keyword evidence="5" id="KW-1185">Reference proteome</keyword>
<dbReference type="Pfam" id="PF02826">
    <property type="entry name" value="2-Hacid_dh_C"/>
    <property type="match status" value="1"/>
</dbReference>
<dbReference type="PANTHER" id="PTHR43333:SF1">
    <property type="entry name" value="D-ISOMER SPECIFIC 2-HYDROXYACID DEHYDROGENASE NAD-BINDING DOMAIN-CONTAINING PROTEIN"/>
    <property type="match status" value="1"/>
</dbReference>
<gene>
    <name evidence="4" type="ORF">FM101_10150</name>
</gene>
<dbReference type="InterPro" id="IPR006140">
    <property type="entry name" value="D-isomer_DH_NAD-bd"/>
</dbReference>
<dbReference type="CDD" id="cd12166">
    <property type="entry name" value="2-Hacid_dh_7"/>
    <property type="match status" value="1"/>
</dbReference>
<proteinExistence type="predicted"/>
<dbReference type="PANTHER" id="PTHR43333">
    <property type="entry name" value="2-HACID_DH_C DOMAIN-CONTAINING PROTEIN"/>
    <property type="match status" value="1"/>
</dbReference>
<feature type="domain" description="D-isomer specific 2-hydroxyacid dehydrogenase NAD-binding" evidence="3">
    <location>
        <begin position="100"/>
        <end position="273"/>
    </location>
</feature>
<evidence type="ECO:0000256" key="1">
    <source>
        <dbReference type="ARBA" id="ARBA00023002"/>
    </source>
</evidence>
<keyword evidence="2" id="KW-0520">NAD</keyword>
<name>A0A1R4GFW3_9MICC</name>
<dbReference type="EC" id="1.1.1.95" evidence="4"/>
<evidence type="ECO:0000259" key="3">
    <source>
        <dbReference type="Pfam" id="PF02826"/>
    </source>
</evidence>
<dbReference type="GO" id="GO:0051287">
    <property type="term" value="F:NAD binding"/>
    <property type="evidence" value="ECO:0007669"/>
    <property type="project" value="InterPro"/>
</dbReference>
<dbReference type="GO" id="GO:0004617">
    <property type="term" value="F:phosphoglycerate dehydrogenase activity"/>
    <property type="evidence" value="ECO:0007669"/>
    <property type="project" value="UniProtKB-EC"/>
</dbReference>
<evidence type="ECO:0000313" key="5">
    <source>
        <dbReference type="Proteomes" id="UP000195913"/>
    </source>
</evidence>
<dbReference type="EMBL" id="FUHW01000037">
    <property type="protein sequence ID" value="SJM66983.1"/>
    <property type="molecule type" value="Genomic_DNA"/>
</dbReference>
<keyword evidence="1 4" id="KW-0560">Oxidoreductase</keyword>
<organism evidence="4 5">
    <name type="scientific">Arthrobacter rhombi</name>
    <dbReference type="NCBI Taxonomy" id="71253"/>
    <lineage>
        <taxon>Bacteria</taxon>
        <taxon>Bacillati</taxon>
        <taxon>Actinomycetota</taxon>
        <taxon>Actinomycetes</taxon>
        <taxon>Micrococcales</taxon>
        <taxon>Micrococcaceae</taxon>
        <taxon>Arthrobacter</taxon>
    </lineage>
</organism>
<evidence type="ECO:0000313" key="4">
    <source>
        <dbReference type="EMBL" id="SJM66983.1"/>
    </source>
</evidence>
<dbReference type="SUPFAM" id="SSF51735">
    <property type="entry name" value="NAD(P)-binding Rossmann-fold domains"/>
    <property type="match status" value="1"/>
</dbReference>
<sequence>MVLRVLVPSAALAHDISGPGVQAIIWHIDTDTSPAPAADVLVTERPRFPAHRSRVSAIPGLRHVHLLSIGYEWVLEHLPAGTTLSNSRGAVEDATAEHALALILASLRDLPVAAQQQHRHHWSPLWTSSLHGSVVMVLGYGGVGQEVAARLEPFRPAAVLPVASRQRTTATGVQVHETQELPALLPRADVVVVTLPHQESTERLVDAAFLAAMGDGALLVNIGRGAVVDTDALVAELQAGRLRAALDVTDPEPLPAGHPLWDAPGCLLTPHMAGNTHEFLRRSAALTVEQVRRLASGREPLHLVRSTPCS</sequence>
<accession>A0A1R4GFW3</accession>
<dbReference type="InterPro" id="IPR036291">
    <property type="entry name" value="NAD(P)-bd_dom_sf"/>
</dbReference>
<dbReference type="AlphaFoldDB" id="A0A1R4GFW3"/>
<dbReference type="SUPFAM" id="SSF52283">
    <property type="entry name" value="Formate/glycerate dehydrogenase catalytic domain-like"/>
    <property type="match status" value="1"/>
</dbReference>
<dbReference type="RefSeq" id="WP_086999151.1">
    <property type="nucleotide sequence ID" value="NZ_FUHW01000037.1"/>
</dbReference>
<dbReference type="Proteomes" id="UP000195913">
    <property type="component" value="Unassembled WGS sequence"/>
</dbReference>
<dbReference type="Gene3D" id="3.40.50.720">
    <property type="entry name" value="NAD(P)-binding Rossmann-like Domain"/>
    <property type="match status" value="2"/>
</dbReference>
<protein>
    <submittedName>
        <fullName evidence="4">D-3-phosphoglycerate dehydrogenase</fullName>
        <ecNumber evidence="4">1.1.1.95</ecNumber>
    </submittedName>
</protein>
<reference evidence="4 5" key="1">
    <citation type="submission" date="2017-02" db="EMBL/GenBank/DDBJ databases">
        <authorList>
            <person name="Peterson S.W."/>
        </authorList>
    </citation>
    <scope>NUCLEOTIDE SEQUENCE [LARGE SCALE GENOMIC DNA]</scope>
    <source>
        <strain evidence="4 5">B Ar 00.02</strain>
    </source>
</reference>